<evidence type="ECO:0000256" key="2">
    <source>
        <dbReference type="ARBA" id="ARBA00022771"/>
    </source>
</evidence>
<proteinExistence type="predicted"/>
<reference evidence="6" key="1">
    <citation type="submission" date="2020-11" db="EMBL/GenBank/DDBJ databases">
        <authorList>
            <consortium name="DOE Joint Genome Institute"/>
            <person name="Ahrendt S."/>
            <person name="Riley R."/>
            <person name="Andreopoulos W."/>
            <person name="Labutti K."/>
            <person name="Pangilinan J."/>
            <person name="Ruiz-Duenas F.J."/>
            <person name="Barrasa J.M."/>
            <person name="Sanchez-Garcia M."/>
            <person name="Camarero S."/>
            <person name="Miyauchi S."/>
            <person name="Serrano A."/>
            <person name="Linde D."/>
            <person name="Babiker R."/>
            <person name="Drula E."/>
            <person name="Ayuso-Fernandez I."/>
            <person name="Pacheco R."/>
            <person name="Padilla G."/>
            <person name="Ferreira P."/>
            <person name="Barriuso J."/>
            <person name="Kellner H."/>
            <person name="Castanera R."/>
            <person name="Alfaro M."/>
            <person name="Ramirez L."/>
            <person name="Pisabarro A.G."/>
            <person name="Kuo A."/>
            <person name="Tritt A."/>
            <person name="Lipzen A."/>
            <person name="He G."/>
            <person name="Yan M."/>
            <person name="Ng V."/>
            <person name="Cullen D."/>
            <person name="Martin F."/>
            <person name="Rosso M.-N."/>
            <person name="Henrissat B."/>
            <person name="Hibbett D."/>
            <person name="Martinez A.T."/>
            <person name="Grigoriev I.V."/>
        </authorList>
    </citation>
    <scope>NUCLEOTIDE SEQUENCE</scope>
    <source>
        <strain evidence="6">MF-IS2</strain>
    </source>
</reference>
<dbReference type="EMBL" id="MU151074">
    <property type="protein sequence ID" value="KAF9452204.1"/>
    <property type="molecule type" value="Genomic_DNA"/>
</dbReference>
<gene>
    <name evidence="6" type="ORF">P691DRAFT_831133</name>
</gene>
<evidence type="ECO:0000313" key="7">
    <source>
        <dbReference type="Proteomes" id="UP000807342"/>
    </source>
</evidence>
<evidence type="ECO:0000256" key="3">
    <source>
        <dbReference type="ARBA" id="ARBA00022833"/>
    </source>
</evidence>
<dbReference type="PROSITE" id="PS00028">
    <property type="entry name" value="ZINC_FINGER_C2H2_1"/>
    <property type="match status" value="1"/>
</dbReference>
<dbReference type="GO" id="GO:0008270">
    <property type="term" value="F:zinc ion binding"/>
    <property type="evidence" value="ECO:0007669"/>
    <property type="project" value="UniProtKB-KW"/>
</dbReference>
<dbReference type="OrthoDB" id="8117402at2759"/>
<keyword evidence="3" id="KW-0862">Zinc</keyword>
<comment type="caution">
    <text evidence="6">The sequence shown here is derived from an EMBL/GenBank/DDBJ whole genome shotgun (WGS) entry which is preliminary data.</text>
</comment>
<protein>
    <recommendedName>
        <fullName evidence="5">C2H2-type domain-containing protein</fullName>
    </recommendedName>
</protein>
<dbReference type="InterPro" id="IPR013087">
    <property type="entry name" value="Znf_C2H2_type"/>
</dbReference>
<dbReference type="SMART" id="SM00355">
    <property type="entry name" value="ZnF_C2H2"/>
    <property type="match status" value="3"/>
</dbReference>
<dbReference type="PROSITE" id="PS50157">
    <property type="entry name" value="ZINC_FINGER_C2H2_2"/>
    <property type="match status" value="2"/>
</dbReference>
<keyword evidence="2 4" id="KW-0863">Zinc-finger</keyword>
<evidence type="ECO:0000256" key="1">
    <source>
        <dbReference type="ARBA" id="ARBA00022723"/>
    </source>
</evidence>
<evidence type="ECO:0000256" key="4">
    <source>
        <dbReference type="PROSITE-ProRule" id="PRU00042"/>
    </source>
</evidence>
<feature type="domain" description="C2H2-type" evidence="5">
    <location>
        <begin position="452"/>
        <end position="479"/>
    </location>
</feature>
<organism evidence="6 7">
    <name type="scientific">Macrolepiota fuliginosa MF-IS2</name>
    <dbReference type="NCBI Taxonomy" id="1400762"/>
    <lineage>
        <taxon>Eukaryota</taxon>
        <taxon>Fungi</taxon>
        <taxon>Dikarya</taxon>
        <taxon>Basidiomycota</taxon>
        <taxon>Agaricomycotina</taxon>
        <taxon>Agaricomycetes</taxon>
        <taxon>Agaricomycetidae</taxon>
        <taxon>Agaricales</taxon>
        <taxon>Agaricineae</taxon>
        <taxon>Agaricaceae</taxon>
        <taxon>Macrolepiota</taxon>
    </lineage>
</organism>
<dbReference type="Gene3D" id="3.30.160.60">
    <property type="entry name" value="Classic Zinc Finger"/>
    <property type="match status" value="2"/>
</dbReference>
<keyword evidence="7" id="KW-1185">Reference proteome</keyword>
<dbReference type="AlphaFoldDB" id="A0A9P5XKQ8"/>
<dbReference type="PANTHER" id="PTHR23235">
    <property type="entry name" value="KRUEPPEL-LIKE TRANSCRIPTION FACTOR"/>
    <property type="match status" value="1"/>
</dbReference>
<dbReference type="Proteomes" id="UP000807342">
    <property type="component" value="Unassembled WGS sequence"/>
</dbReference>
<sequence>MMFARSQIAGNMTLASLNATFYPPTNPTRSKLWSLGSTSQQGLDDDFQSNVPLQVSRESPSAFSTAPAGLGIMYPPTERTGHQDDTHGTLRIGYVSDAMYRHRTFMRTEAIYESQLAINDEPIVESAQGPILHMAPPEFPVHVPADEQGRWVLQQILEASGHTVESLSVGVAFIYFPSCVDHTTLPNTISTIQDPDLQSNAACSQNAFLRLRDSPVFGINPADIMPPLERVPPLPPLDTPDLGLADAEDSEAEANPCTIAPAAAPVIPEEPSQSLPLLNSHNLCQFEGVILPLKKESDYEPSLSFSAESSNESAFVPSFSKRKTRSRITKTTRRTTIKRRVASPYAITPQPSAESSATFEVSDLPINYGTPVLDAHRGITIGELKAKAERYRLRNQCQEYDKKWLLSFAGKLTPQGLLTEEYRCYIAGCAQSNRRRDHILIHVGGHLDQRPFACPDCSARFLRKNECKRHELSHTGTRPFTCDMCPPGATAFVRQDLLKRHQNRTHGMDATRGRAVKRHRRI</sequence>
<evidence type="ECO:0000259" key="5">
    <source>
        <dbReference type="PROSITE" id="PS50157"/>
    </source>
</evidence>
<keyword evidence="1" id="KW-0479">Metal-binding</keyword>
<name>A0A9P5XKQ8_9AGAR</name>
<feature type="domain" description="C2H2-type" evidence="5">
    <location>
        <begin position="422"/>
        <end position="451"/>
    </location>
</feature>
<dbReference type="SUPFAM" id="SSF57667">
    <property type="entry name" value="beta-beta-alpha zinc fingers"/>
    <property type="match status" value="1"/>
</dbReference>
<accession>A0A9P5XKQ8</accession>
<evidence type="ECO:0000313" key="6">
    <source>
        <dbReference type="EMBL" id="KAF9452204.1"/>
    </source>
</evidence>
<dbReference type="InterPro" id="IPR036236">
    <property type="entry name" value="Znf_C2H2_sf"/>
</dbReference>